<dbReference type="PANTHER" id="PTHR46191:SF2">
    <property type="entry name" value="HALOACID DEHALOGENASE-LIKE HYDROLASE DOMAIN-CONTAINING PROTEIN 3"/>
    <property type="match status" value="1"/>
</dbReference>
<reference evidence="1" key="1">
    <citation type="submission" date="2020-05" db="EMBL/GenBank/DDBJ databases">
        <authorList>
            <person name="Chiriac C."/>
            <person name="Salcher M."/>
            <person name="Ghai R."/>
            <person name="Kavagutti S V."/>
        </authorList>
    </citation>
    <scope>NUCLEOTIDE SEQUENCE</scope>
</reference>
<dbReference type="InterPro" id="IPR044924">
    <property type="entry name" value="HAD-SF_hydro_IA_REG-2-like_cap"/>
</dbReference>
<dbReference type="PANTHER" id="PTHR46191">
    <property type="match status" value="1"/>
</dbReference>
<protein>
    <submittedName>
        <fullName evidence="1">Unannotated protein</fullName>
    </submittedName>
</protein>
<evidence type="ECO:0000313" key="1">
    <source>
        <dbReference type="EMBL" id="CAB4857986.1"/>
    </source>
</evidence>
<dbReference type="SFLD" id="SFLDG01129">
    <property type="entry name" value="C1.5:_HAD__Beta-PGM__Phosphata"/>
    <property type="match status" value="1"/>
</dbReference>
<proteinExistence type="predicted"/>
<dbReference type="InterPro" id="IPR051828">
    <property type="entry name" value="HAD-like_hydrolase_domain"/>
</dbReference>
<dbReference type="SFLD" id="SFLDS00003">
    <property type="entry name" value="Haloacid_Dehalogenase"/>
    <property type="match status" value="1"/>
</dbReference>
<dbReference type="Gene3D" id="1.10.150.720">
    <property type="entry name" value="Haloacid dehalogenase-like hydrolase"/>
    <property type="match status" value="1"/>
</dbReference>
<dbReference type="InterPro" id="IPR036412">
    <property type="entry name" value="HAD-like_sf"/>
</dbReference>
<dbReference type="InterPro" id="IPR006439">
    <property type="entry name" value="HAD-SF_hydro_IA"/>
</dbReference>
<dbReference type="AlphaFoldDB" id="A0A6J7CJ69"/>
<organism evidence="1">
    <name type="scientific">freshwater metagenome</name>
    <dbReference type="NCBI Taxonomy" id="449393"/>
    <lineage>
        <taxon>unclassified sequences</taxon>
        <taxon>metagenomes</taxon>
        <taxon>ecological metagenomes</taxon>
    </lineage>
</organism>
<dbReference type="EMBL" id="CAFBLQ010000004">
    <property type="protein sequence ID" value="CAB4857986.1"/>
    <property type="molecule type" value="Genomic_DNA"/>
</dbReference>
<accession>A0A6J7CJ69</accession>
<dbReference type="NCBIfam" id="TIGR01549">
    <property type="entry name" value="HAD-SF-IA-v1"/>
    <property type="match status" value="1"/>
</dbReference>
<dbReference type="Pfam" id="PF00702">
    <property type="entry name" value="Hydrolase"/>
    <property type="match status" value="1"/>
</dbReference>
<dbReference type="SUPFAM" id="SSF56784">
    <property type="entry name" value="HAD-like"/>
    <property type="match status" value="1"/>
</dbReference>
<dbReference type="Gene3D" id="3.40.50.1000">
    <property type="entry name" value="HAD superfamily/HAD-like"/>
    <property type="match status" value="1"/>
</dbReference>
<gene>
    <name evidence="1" type="ORF">UFOPK3423_00078</name>
</gene>
<dbReference type="InterPro" id="IPR023214">
    <property type="entry name" value="HAD_sf"/>
</dbReference>
<sequence length="230" mass="23654">MTAPQVVLLDALGTLLELEDPVGGLRRELADRGAPVEASAARAALLREMAYYRAHCDQAADLPALEDLRDRCAEVLRAALPGRAGELPSGEVRAALLAALRFTPFPEVADVLSALRAAGSRLVIVSNWDVSLHGVLQETGLAALVDGVLTSAECGVAKPDPAIFHLALERAGGGASAAALHVGDDPRTDVAGALAAGIAAVLVDRRGEHAAPAPGVRVVRTLEGLLPAAR</sequence>
<name>A0A6J7CJ69_9ZZZZ</name>